<organism evidence="2 3">
    <name type="scientific">Gigaspora margarita</name>
    <dbReference type="NCBI Taxonomy" id="4874"/>
    <lineage>
        <taxon>Eukaryota</taxon>
        <taxon>Fungi</taxon>
        <taxon>Fungi incertae sedis</taxon>
        <taxon>Mucoromycota</taxon>
        <taxon>Glomeromycotina</taxon>
        <taxon>Glomeromycetes</taxon>
        <taxon>Diversisporales</taxon>
        <taxon>Gigasporaceae</taxon>
        <taxon>Gigaspora</taxon>
    </lineage>
</organism>
<evidence type="ECO:0000256" key="1">
    <source>
        <dbReference type="SAM" id="Coils"/>
    </source>
</evidence>
<keyword evidence="1" id="KW-0175">Coiled coil</keyword>
<feature type="non-terminal residue" evidence="2">
    <location>
        <position position="97"/>
    </location>
</feature>
<gene>
    <name evidence="2" type="ORF">GMARGA_LOCUS38389</name>
</gene>
<feature type="non-terminal residue" evidence="2">
    <location>
        <position position="1"/>
    </location>
</feature>
<accession>A0ABN7X580</accession>
<name>A0ABN7X580_GIGMA</name>
<dbReference type="Proteomes" id="UP000789901">
    <property type="component" value="Unassembled WGS sequence"/>
</dbReference>
<sequence>HLNAKNQKEQLTAENDYLKEELESLAADYISYFYEHANKVLNDKNALIQEYAYNFKKQNNVIISLKQTCNYLLAELNKKNLATSETSNNLDKKTLRK</sequence>
<dbReference type="EMBL" id="CAJVQB010085337">
    <property type="protein sequence ID" value="CAG8846889.1"/>
    <property type="molecule type" value="Genomic_DNA"/>
</dbReference>
<comment type="caution">
    <text evidence="2">The sequence shown here is derived from an EMBL/GenBank/DDBJ whole genome shotgun (WGS) entry which is preliminary data.</text>
</comment>
<protein>
    <submittedName>
        <fullName evidence="2">40950_t:CDS:1</fullName>
    </submittedName>
</protein>
<evidence type="ECO:0000313" key="2">
    <source>
        <dbReference type="EMBL" id="CAG8846889.1"/>
    </source>
</evidence>
<evidence type="ECO:0000313" key="3">
    <source>
        <dbReference type="Proteomes" id="UP000789901"/>
    </source>
</evidence>
<feature type="coiled-coil region" evidence="1">
    <location>
        <begin position="1"/>
        <end position="28"/>
    </location>
</feature>
<keyword evidence="3" id="KW-1185">Reference proteome</keyword>
<reference evidence="2 3" key="1">
    <citation type="submission" date="2021-06" db="EMBL/GenBank/DDBJ databases">
        <authorList>
            <person name="Kallberg Y."/>
            <person name="Tangrot J."/>
            <person name="Rosling A."/>
        </authorList>
    </citation>
    <scope>NUCLEOTIDE SEQUENCE [LARGE SCALE GENOMIC DNA]</scope>
    <source>
        <strain evidence="2 3">120-4 pot B 10/14</strain>
    </source>
</reference>
<proteinExistence type="predicted"/>